<dbReference type="AlphaFoldDB" id="A0A8K9V6P5"/>
<feature type="binding site" evidence="16">
    <location>
        <position position="386"/>
    </location>
    <ligand>
        <name>Zn(2+)</name>
        <dbReference type="ChEBI" id="CHEBI:29105"/>
        <note>catalytic</note>
    </ligand>
</feature>
<feature type="active site" description="Proton acceptor" evidence="15">
    <location>
        <position position="387"/>
    </location>
</feature>
<reference evidence="22" key="2">
    <citation type="submission" date="2025-08" db="UniProtKB">
        <authorList>
            <consortium name="Ensembl"/>
        </authorList>
    </citation>
    <scope>IDENTIFICATION</scope>
</reference>
<keyword evidence="7 16" id="KW-0479">Metal-binding</keyword>
<dbReference type="InterPro" id="IPR034016">
    <property type="entry name" value="M1_APN-typ"/>
</dbReference>
<dbReference type="GO" id="GO:0006508">
    <property type="term" value="P:proteolysis"/>
    <property type="evidence" value="ECO:0007669"/>
    <property type="project" value="UniProtKB-KW"/>
</dbReference>
<evidence type="ECO:0000259" key="21">
    <source>
        <dbReference type="Pfam" id="PF17900"/>
    </source>
</evidence>
<evidence type="ECO:0000256" key="15">
    <source>
        <dbReference type="PIRSR" id="PIRSR634016-1"/>
    </source>
</evidence>
<dbReference type="PANTHER" id="PTHR11533:SF300">
    <property type="entry name" value="AMINOPEPTIDASE"/>
    <property type="match status" value="1"/>
</dbReference>
<evidence type="ECO:0000256" key="7">
    <source>
        <dbReference type="ARBA" id="ARBA00022723"/>
    </source>
</evidence>
<comment type="similarity">
    <text evidence="2 18">Belongs to the peptidase M1 family.</text>
</comment>
<dbReference type="InterPro" id="IPR045357">
    <property type="entry name" value="Aminopeptidase_N-like_N"/>
</dbReference>
<dbReference type="InterPro" id="IPR027268">
    <property type="entry name" value="Peptidase_M4/M1_CTD_sf"/>
</dbReference>
<keyword evidence="8 18" id="KW-0378">Hydrolase</keyword>
<evidence type="ECO:0000256" key="16">
    <source>
        <dbReference type="PIRSR" id="PIRSR634016-3"/>
    </source>
</evidence>
<dbReference type="InterPro" id="IPR050344">
    <property type="entry name" value="Peptidase_M1_aminopeptidases"/>
</dbReference>
<evidence type="ECO:0000259" key="20">
    <source>
        <dbReference type="Pfam" id="PF11838"/>
    </source>
</evidence>
<protein>
    <recommendedName>
        <fullName evidence="18">Aminopeptidase</fullName>
        <ecNumber evidence="18">3.4.11.-</ecNumber>
    </recommendedName>
</protein>
<keyword evidence="4 18" id="KW-0031">Aminopeptidase</keyword>
<feature type="binding site" evidence="16">
    <location>
        <position position="409"/>
    </location>
    <ligand>
        <name>Zn(2+)</name>
        <dbReference type="ChEBI" id="CHEBI:29105"/>
        <note>catalytic</note>
    </ligand>
</feature>
<evidence type="ECO:0000256" key="2">
    <source>
        <dbReference type="ARBA" id="ARBA00010136"/>
    </source>
</evidence>
<dbReference type="Gene3D" id="2.60.40.1910">
    <property type="match status" value="1"/>
</dbReference>
<dbReference type="Proteomes" id="UP000694395">
    <property type="component" value="Chromosome 6"/>
</dbReference>
<evidence type="ECO:0000256" key="8">
    <source>
        <dbReference type="ARBA" id="ARBA00022801"/>
    </source>
</evidence>
<dbReference type="PRINTS" id="PR00756">
    <property type="entry name" value="ALADIPTASE"/>
</dbReference>
<comment type="subunit">
    <text evidence="3">Homodimer.</text>
</comment>
<comment type="subcellular location">
    <subcellularLocation>
        <location evidence="1">Membrane</location>
        <topology evidence="1">Single-pass type II membrane protein</topology>
    </subcellularLocation>
</comment>
<name>A0A8K9V6P5_ONCMY</name>
<dbReference type="InterPro" id="IPR001930">
    <property type="entry name" value="Peptidase_M1"/>
</dbReference>
<keyword evidence="23" id="KW-1185">Reference proteome</keyword>
<organism evidence="22 23">
    <name type="scientific">Oncorhynchus mykiss</name>
    <name type="common">Rainbow trout</name>
    <name type="synonym">Salmo gairdneri</name>
    <dbReference type="NCBI Taxonomy" id="8022"/>
    <lineage>
        <taxon>Eukaryota</taxon>
        <taxon>Metazoa</taxon>
        <taxon>Chordata</taxon>
        <taxon>Craniata</taxon>
        <taxon>Vertebrata</taxon>
        <taxon>Euteleostomi</taxon>
        <taxon>Actinopterygii</taxon>
        <taxon>Neopterygii</taxon>
        <taxon>Teleostei</taxon>
        <taxon>Protacanthopterygii</taxon>
        <taxon>Salmoniformes</taxon>
        <taxon>Salmonidae</taxon>
        <taxon>Salmoninae</taxon>
        <taxon>Oncorhynchus</taxon>
    </lineage>
</organism>
<dbReference type="FunFam" id="2.60.40.1910:FF:000005">
    <property type="entry name" value="Aminopeptidase"/>
    <property type="match status" value="1"/>
</dbReference>
<dbReference type="GeneTree" id="ENSGT00940000154876"/>
<comment type="cofactor">
    <cofactor evidence="16 18">
        <name>Zn(2+)</name>
        <dbReference type="ChEBI" id="CHEBI:29105"/>
    </cofactor>
    <text evidence="16 18">Binds 1 zinc ion per subunit.</text>
</comment>
<keyword evidence="9 16" id="KW-0862">Zinc</keyword>
<keyword evidence="5 18" id="KW-0645">Protease</keyword>
<evidence type="ECO:0000256" key="9">
    <source>
        <dbReference type="ARBA" id="ARBA00022833"/>
    </source>
</evidence>
<dbReference type="FunFam" id="2.60.40.1730:FF:000001">
    <property type="entry name" value="Leucyl-cystinyl aminopeptidase"/>
    <property type="match status" value="1"/>
</dbReference>
<sequence>MAKGFYISKNMGLAGLLMGTVAVVIIIALAAVYDKEKTKNQNKPVDGVAMLTTASPTTSSTLSTPKDPWEHYRLPDSLSPVSYNITLWPRLVVNASTGLYIFTGQSAVVFQCKKDTDLIVIHCNKLNLTLLNGHHARLTGLDGATAPTVKTSWLQVKTEYLVIQLNGKLTAGKSYRLSTDFQGELADDLKGFYRSEYTEDGGKKVVATSQMQATFARKAFPCFDEPAMKAVFHITLIHQRGTVALSNGRDVETVNSTIDGTEVTMTRFEPTKRMSTYLLAFIVSDFDHITGSIENNNVRIWARRKAIAEGHGNYALNVTGPMLKFFERYYNASYPLSKSDQIALPDFNAGAMENWGLITYRETALLYDPAISSVGNKERVLTVVAHELAHMWFGNLVTLRWWNDLWLNEGFASYVEYLGADYAEPTWNIKEQTILNDVHKVFAVDALASSHPLSRKEEEVNQPDEISEMFNTISYSKGAAVLRMLSEFLTEPVFARGLSSYLNEFAFNNTVYSDLWDHLQKVRMSLPHTVHDIMNRWILQMGFPVVTIDTAMGHITQKHFLLDPDSVVDRPSPYNYTWLVPIKWMKGGVEREQHWLLQETGISNANRHPPMTTAGSEWVLANLNVSGYYRVNYDMDNWERLLNQLTTDHTVIPLINRAQIVDDAFNLSVLILYITRYLSQERDYIPWESALRNLNYYILMFDRGQAYGVLQVGSHHDMIYHSFTVAKDLSSYNQINAISFACRMGVERCRVLTSDWFREWMLNPDHNPIHPNLKKTVYCNAIAAGGVEEWDFAWQMFKNATVATEAAKLRSSLACTKVPWLLNRYLDYSLDPAKIRKQDCTSTINYIAGNVVGMPLAWDFIRARYGGGSFSFSNLINSVTRRFSTEFELKQLKQFKEDNARVGFGSGTLALEQAIERTTANIKWVAENQEHVMKWLANECT</sequence>
<dbReference type="SUPFAM" id="SSF55486">
    <property type="entry name" value="Metalloproteases ('zincins'), catalytic domain"/>
    <property type="match status" value="1"/>
</dbReference>
<evidence type="ECO:0000313" key="23">
    <source>
        <dbReference type="Proteomes" id="UP000694395"/>
    </source>
</evidence>
<feature type="binding site" evidence="16">
    <location>
        <position position="390"/>
    </location>
    <ligand>
        <name>Zn(2+)</name>
        <dbReference type="ChEBI" id="CHEBI:29105"/>
        <note>catalytic</note>
    </ligand>
</feature>
<dbReference type="InterPro" id="IPR042097">
    <property type="entry name" value="Aminopeptidase_N-like_N_sf"/>
</dbReference>
<evidence type="ECO:0000256" key="4">
    <source>
        <dbReference type="ARBA" id="ARBA00022438"/>
    </source>
</evidence>
<dbReference type="FunFam" id="1.25.50.20:FF:000012">
    <property type="entry name" value="Aminopeptidase N"/>
    <property type="match status" value="1"/>
</dbReference>
<dbReference type="Pfam" id="PF01433">
    <property type="entry name" value="Peptidase_M1"/>
    <property type="match status" value="1"/>
</dbReference>
<dbReference type="Gene3D" id="1.25.50.20">
    <property type="match status" value="1"/>
</dbReference>
<dbReference type="GO" id="GO:0005886">
    <property type="term" value="C:plasma membrane"/>
    <property type="evidence" value="ECO:0007669"/>
    <property type="project" value="TreeGrafter"/>
</dbReference>
<evidence type="ECO:0000256" key="10">
    <source>
        <dbReference type="ARBA" id="ARBA00022968"/>
    </source>
</evidence>
<evidence type="ECO:0000256" key="1">
    <source>
        <dbReference type="ARBA" id="ARBA00004606"/>
    </source>
</evidence>
<dbReference type="FunFam" id="1.10.390.10:FF:000001">
    <property type="entry name" value="Aminopeptidase"/>
    <property type="match status" value="1"/>
</dbReference>
<evidence type="ECO:0000256" key="17">
    <source>
        <dbReference type="PIRSR" id="PIRSR634016-4"/>
    </source>
</evidence>
<keyword evidence="12 18" id="KW-0482">Metalloprotease</keyword>
<evidence type="ECO:0000313" key="22">
    <source>
        <dbReference type="Ensembl" id="ENSOMYP00000119687.1"/>
    </source>
</evidence>
<evidence type="ECO:0000256" key="6">
    <source>
        <dbReference type="ARBA" id="ARBA00022692"/>
    </source>
</evidence>
<dbReference type="CDD" id="cd09601">
    <property type="entry name" value="M1_APN-Q_like"/>
    <property type="match status" value="1"/>
</dbReference>
<feature type="site" description="Transition state stabilizer" evidence="17">
    <location>
        <position position="475"/>
    </location>
</feature>
<dbReference type="GO" id="GO:0005737">
    <property type="term" value="C:cytoplasm"/>
    <property type="evidence" value="ECO:0007669"/>
    <property type="project" value="TreeGrafter"/>
</dbReference>
<evidence type="ECO:0000256" key="5">
    <source>
        <dbReference type="ARBA" id="ARBA00022670"/>
    </source>
</evidence>
<dbReference type="GO" id="GO:0042277">
    <property type="term" value="F:peptide binding"/>
    <property type="evidence" value="ECO:0007669"/>
    <property type="project" value="TreeGrafter"/>
</dbReference>
<evidence type="ECO:0000256" key="14">
    <source>
        <dbReference type="ARBA" id="ARBA00023180"/>
    </source>
</evidence>
<dbReference type="InterPro" id="IPR014782">
    <property type="entry name" value="Peptidase_M1_dom"/>
</dbReference>
<gene>
    <name evidence="22" type="primary">LOC110516289</name>
</gene>
<dbReference type="Pfam" id="PF17900">
    <property type="entry name" value="Peptidase_M1_N"/>
    <property type="match status" value="1"/>
</dbReference>
<evidence type="ECO:0000256" key="12">
    <source>
        <dbReference type="ARBA" id="ARBA00023049"/>
    </source>
</evidence>
<dbReference type="GO" id="GO:0005615">
    <property type="term" value="C:extracellular space"/>
    <property type="evidence" value="ECO:0007669"/>
    <property type="project" value="TreeGrafter"/>
</dbReference>
<dbReference type="GO" id="GO:0043171">
    <property type="term" value="P:peptide catabolic process"/>
    <property type="evidence" value="ECO:0007669"/>
    <property type="project" value="TreeGrafter"/>
</dbReference>
<reference evidence="22" key="1">
    <citation type="submission" date="2020-07" db="EMBL/GenBank/DDBJ databases">
        <title>A long reads based de novo assembly of the rainbow trout Arlee double haploid line genome.</title>
        <authorList>
            <person name="Gao G."/>
            <person name="Palti Y."/>
        </authorList>
    </citation>
    <scope>NUCLEOTIDE SEQUENCE [LARGE SCALE GENOMIC DNA]</scope>
</reference>
<dbReference type="Gene3D" id="1.10.390.10">
    <property type="entry name" value="Neutral Protease Domain 2"/>
    <property type="match status" value="1"/>
</dbReference>
<reference evidence="22" key="3">
    <citation type="submission" date="2025-09" db="UniProtKB">
        <authorList>
            <consortium name="Ensembl"/>
        </authorList>
    </citation>
    <scope>IDENTIFICATION</scope>
</reference>
<evidence type="ECO:0000256" key="3">
    <source>
        <dbReference type="ARBA" id="ARBA00011738"/>
    </source>
</evidence>
<feature type="domain" description="Aminopeptidase N-like N-terminal" evidence="21">
    <location>
        <begin position="80"/>
        <end position="278"/>
    </location>
</feature>
<dbReference type="EC" id="3.4.11.-" evidence="18"/>
<keyword evidence="13 18" id="KW-0472">Membrane</keyword>
<dbReference type="Gene3D" id="2.60.40.1730">
    <property type="entry name" value="tricorn interacting facor f3 domain"/>
    <property type="match status" value="1"/>
</dbReference>
<evidence type="ECO:0000256" key="13">
    <source>
        <dbReference type="ARBA" id="ARBA00023136"/>
    </source>
</evidence>
<dbReference type="SUPFAM" id="SSF63737">
    <property type="entry name" value="Leukotriene A4 hydrolase N-terminal domain"/>
    <property type="match status" value="1"/>
</dbReference>
<keyword evidence="11 18" id="KW-1133">Transmembrane helix</keyword>
<feature type="transmembrane region" description="Helical" evidence="18">
    <location>
        <begin position="12"/>
        <end position="33"/>
    </location>
</feature>
<dbReference type="GO" id="GO:0070006">
    <property type="term" value="F:metalloaminopeptidase activity"/>
    <property type="evidence" value="ECO:0007669"/>
    <property type="project" value="TreeGrafter"/>
</dbReference>
<feature type="domain" description="ERAP1-like C-terminal" evidence="20">
    <location>
        <begin position="618"/>
        <end position="918"/>
    </location>
</feature>
<dbReference type="InterPro" id="IPR024571">
    <property type="entry name" value="ERAP1-like_C_dom"/>
</dbReference>
<keyword evidence="14" id="KW-0325">Glycoprotein</keyword>
<feature type="domain" description="Peptidase M1 membrane alanine aminopeptidase" evidence="19">
    <location>
        <begin position="314"/>
        <end position="537"/>
    </location>
</feature>
<accession>A0A8K9V6P5</accession>
<evidence type="ECO:0000259" key="19">
    <source>
        <dbReference type="Pfam" id="PF01433"/>
    </source>
</evidence>
<keyword evidence="10" id="KW-0735">Signal-anchor</keyword>
<keyword evidence="6 18" id="KW-0812">Transmembrane</keyword>
<proteinExistence type="inferred from homology"/>
<evidence type="ECO:0000256" key="18">
    <source>
        <dbReference type="RuleBase" id="RU364040"/>
    </source>
</evidence>
<dbReference type="Ensembl" id="ENSOMYT00000120796.1">
    <property type="protein sequence ID" value="ENSOMYP00000119687.1"/>
    <property type="gene ID" value="ENSOMYG00000065514.1"/>
</dbReference>
<dbReference type="Pfam" id="PF11838">
    <property type="entry name" value="ERAP1_C"/>
    <property type="match status" value="1"/>
</dbReference>
<dbReference type="PANTHER" id="PTHR11533">
    <property type="entry name" value="PROTEASE M1 ZINC METALLOPROTEASE"/>
    <property type="match status" value="1"/>
</dbReference>
<evidence type="ECO:0000256" key="11">
    <source>
        <dbReference type="ARBA" id="ARBA00022989"/>
    </source>
</evidence>
<dbReference type="GO" id="GO:0008270">
    <property type="term" value="F:zinc ion binding"/>
    <property type="evidence" value="ECO:0007669"/>
    <property type="project" value="UniProtKB-UniRule"/>
</dbReference>